<dbReference type="GO" id="GO:0003876">
    <property type="term" value="F:AMP deaminase activity"/>
    <property type="evidence" value="ECO:0007669"/>
    <property type="project" value="UniProtKB-EC"/>
</dbReference>
<dbReference type="Pfam" id="PF00787">
    <property type="entry name" value="PX"/>
    <property type="match status" value="1"/>
</dbReference>
<evidence type="ECO:0000256" key="6">
    <source>
        <dbReference type="ARBA" id="ARBA00022741"/>
    </source>
</evidence>
<dbReference type="Gene3D" id="3.40.850.10">
    <property type="entry name" value="Kinesin motor domain"/>
    <property type="match status" value="1"/>
</dbReference>
<evidence type="ECO:0000256" key="11">
    <source>
        <dbReference type="ARBA" id="ARBA00054146"/>
    </source>
</evidence>
<evidence type="ECO:0000313" key="20">
    <source>
        <dbReference type="Proteomes" id="UP000719412"/>
    </source>
</evidence>
<dbReference type="InterPro" id="IPR036961">
    <property type="entry name" value="Kinesin_motor_dom_sf"/>
</dbReference>
<dbReference type="GO" id="GO:0005524">
    <property type="term" value="F:ATP binding"/>
    <property type="evidence" value="ECO:0007669"/>
    <property type="project" value="UniProtKB-KW"/>
</dbReference>
<dbReference type="SUPFAM" id="SSF52540">
    <property type="entry name" value="P-loop containing nucleoside triphosphate hydrolases"/>
    <property type="match status" value="1"/>
</dbReference>
<dbReference type="InterPro" id="IPR032466">
    <property type="entry name" value="Metal_Hydrolase"/>
</dbReference>
<evidence type="ECO:0000256" key="1">
    <source>
        <dbReference type="ARBA" id="ARBA00001947"/>
    </source>
</evidence>
<evidence type="ECO:0000256" key="10">
    <source>
        <dbReference type="ARBA" id="ARBA00023080"/>
    </source>
</evidence>
<feature type="coiled-coil region" evidence="15">
    <location>
        <begin position="402"/>
        <end position="500"/>
    </location>
</feature>
<feature type="region of interest" description="Disordered" evidence="16">
    <location>
        <begin position="1988"/>
        <end position="2022"/>
    </location>
</feature>
<gene>
    <name evidence="19" type="ORF">GEV33_011072</name>
</gene>
<reference evidence="19" key="1">
    <citation type="journal article" date="2020" name="J Insects Food Feed">
        <title>The yellow mealworm (Tenebrio molitor) genome: a resource for the emerging insects as food and feed industry.</title>
        <authorList>
            <person name="Eriksson T."/>
            <person name="Andere A."/>
            <person name="Kelstrup H."/>
            <person name="Emery V."/>
            <person name="Picard C."/>
        </authorList>
    </citation>
    <scope>NUCLEOTIDE SEQUENCE</scope>
    <source>
        <strain evidence="19">Stoneville</strain>
        <tissue evidence="19">Whole head</tissue>
    </source>
</reference>
<feature type="compositionally biased region" description="Polar residues" evidence="16">
    <location>
        <begin position="1534"/>
        <end position="1569"/>
    </location>
</feature>
<dbReference type="EMBL" id="JABDTM020026616">
    <property type="protein sequence ID" value="KAH0811718.1"/>
    <property type="molecule type" value="Genomic_DNA"/>
</dbReference>
<dbReference type="Pfam" id="PF19326">
    <property type="entry name" value="AMP_deaminase"/>
    <property type="match status" value="1"/>
</dbReference>
<dbReference type="FunFam" id="4.10.800.20:FF:000001">
    <property type="entry name" value="AMP deaminase"/>
    <property type="match status" value="1"/>
</dbReference>
<evidence type="ECO:0000256" key="8">
    <source>
        <dbReference type="ARBA" id="ARBA00022833"/>
    </source>
</evidence>
<sequence length="2620" mass="301441">MMGSPENQGLIPRICKALFDRMIENSKRGTTHRVQVSYLEIYQERVADLLRGRDNTSLKVREHPKKGPYVQGLTTCLVTNYSHIQECMNRGNSHRTTAATNMNDVSSRSHAIFTITFVQAGYCDGVPSETVSKIHLVDLAGSERADATGATGQRLKEGAHINKSLVTLGSVISALAELSVETSGQRKSFFIPYRDSVLTWLLKDSLGGNSKTIMIAAISPADCNYGETLSTLRYANRAKNIINKPTVNEDPNVKLIRELRNEISKLKALMFSEQRSDMLAQLHEKEAREKELTEEWAGKWREAQAILREQRALGLRKAGPGVVLDSDRPHLVAIDDDPLSTGVTLYHLKLTYFGNFNDPAEAAELRKGERTYNLSRLSLLSWSTPDLAISMENLQPSQDDEKNEIEIQRLNLEKEKEVFEREQEEFEKKRRLLEKAQERLEAEKALMQKEHAQQTRQLQEDWRSLTVQQTQRELELKEKEKELIARREELERERLKISGEINHEFEQLQDFKTDFGIKLNNACQFITSHANDFIFPNPQAKRIFQELVLKSENSSLTDAESDILVDVLNNVKGPSLIQDLVIQHRRELAELQAELNKRVDALSERRKTVEMLDKKLLELVDQQASLDIGTQDDHLHDLKLSLASRTKEELDKIEKKKQGLKLNLKKINSIDSPDSCETVYTSSLEKGSTLSSDTYHTAASVCSPHLINNLDCLMSDSGVELRPSPRVQDESDLSSNEEYKVISDSQSTSSIENHSPVIRKKRKDTEILRRLAQKLAQQKQVIIKSLDAGCAKSQLDAQIAILQGLQRQYMSLKFGSSSVLSPAAEHPLQDVDSASPSPIKPLHTGSTSALYSPTLQVQSHRLLPYHNYSLHRSMPSIATETDSDAIVTISSYCIRGAGSKTHYEYEVRICTSDEHWSILRRYSRFRDLHIAMKARYGDRVASIPFPSKQLFANCETVAKSRKRQLEFYLRRLIDTCKNHPSCPLAYGGPVTKAALISFTPFFRKGVFENGNEEERLKLEMKFNEMVQVTREEEQMHYRKLRAQYKRFLEEDRRRQDRNERIARTLERIESRVAMLVAKTERYKLLRQQYHTFLDRIYKDNEVKKPEAPYEQKQKQNEKSKLTDDTNDVVQTYLQNLSSQKLRELLKKEEDARNRLSGTMTTNPDDNYSHGDLYTFSENESRPNYANSIADDIMSSIYRRSSKPVENTKHRQPREFNNNVSWHPKVETKSYPDNYQNTSKIVAEQKHYSNTSSDTEDFSEADEVIFKNSNQVNKPSGTNETEVGKIKDDLLNQGLSTIKKMGRVLDDQKLNDFAKRPIEQNSNQKGNIEDKSCYIDNKEEKQDFNREIKDNGVKEEIQVGVQDHQNIVEEDKAGLGENVNQERKQISNENNLLPSCQLNSEEVVEHDLNELSNTGEKVTADDEIKEEQCSQKLESEAMEKVTIPEQIKEEEKVLSVESEPTSVLQESSIEIHPTDDRNLKAVKDEGVDDKQPQEQVVHHDMEEEKLVSPQEGYEESGKQAELEGETIQSEEQHNVYDQTQSGVNDQTVEQYQSGEIQQYDDNGQPIQIQQYEHDQTMHTQQYDDSGRAIDMQQYDEHGQPVNMQQYDENGQPVNVQQYDENGQPVNVQQYDESGQPIPIPQYDGDGQPIQMQQYDENQYLQQFDETGQSIQHYDENSQPIQQYDEQGQPLQQQYAENAQYDENGQLIPQYTEQYDEHGQLIQQYDEQAQLIQQFDENGQPIQQYEQHMMQQYADGQQPFQQYDENGQLIQQYDYGQPQYDENGQLVQQYNVNEAPYENEQQYYNQPYSENPDEGNIQQEPASQVSESEPEKDQNLAAPEESKKANVMDMLDTDTESNESPSFLANSQFSGIQPELTNELSAPYEVPQFPIEQIEKKLAIQRQLNVKVLGDRRSHYEPSVTGEEQDHAALDDHELYVPHFQRVSISGEDTSGVPLEDLERASRLIVQALQIRKRYMKISHQSFSATAARFLDPNKKQPHHDEKQTIEAESASSSTPTTSRSSADLCMTESMSDAVLESILKDEVQQEHGIHPPSHHPWEPRNIPDTSHVFKTRNGVYEVYLNEEDLANEKTCDYPYPDVPTFAADMQTMCNMIADGPLKSFCYRRLSYLSSKYQLHVLLNELRELASQKAVPHRDFYNIRKVDTHIHAASCMNQKHLLRFIKKTLKNHADEIVTVTNGKPMTLKEVFQVWVMSMNLTTYDLTVDMLDVHADRNTFHRFDKFNAKYNPIGESRLREVFLKSDNYLNGKYYARIIKEVASDLEESKYQNAELRLSIYGKSRDEWDKLAKWAMESNVYSDNVRWLIQIPRLFDIFKLNKLLQNFQQVIDNIFLPLLEVTARPSSHPELHRFLEYVIGFDSVDDESKPEKNPLFDKDMPKPENWCDIENPNYAFYQYYMYANLTVLNHFRAEKGLPTFVLRPHCGEAGPVQHLVCGYMLSENISHGLLLRKVPVLQYLYYLAQIGIAMSPLSNNSLFLNYHRNPLPEYLSRGLVVSLSTDDPLQFHFTKEPLMEEYSIAAQVWKLSSCDMCELARNSVLMSGFPHKSKQSWLGPNYTKEGVAGNDIARTNVPDIRVAFRYETLIDELSNIFKAHPEQEQQTGQEKK</sequence>
<accession>A0A8J6LA34</accession>
<dbReference type="PROSITE" id="PS50195">
    <property type="entry name" value="PX"/>
    <property type="match status" value="1"/>
</dbReference>
<feature type="compositionally biased region" description="Basic and acidic residues" evidence="16">
    <location>
        <begin position="1471"/>
        <end position="1505"/>
    </location>
</feature>
<evidence type="ECO:0000256" key="4">
    <source>
        <dbReference type="ARBA" id="ARBA00012775"/>
    </source>
</evidence>
<keyword evidence="9" id="KW-0067">ATP-binding</keyword>
<dbReference type="CDD" id="cd06874">
    <property type="entry name" value="PX_KIF16B_SNX23"/>
    <property type="match status" value="1"/>
</dbReference>
<dbReference type="InterPro" id="IPR036871">
    <property type="entry name" value="PX_dom_sf"/>
</dbReference>
<proteinExistence type="inferred from homology"/>
<feature type="region of interest" description="Disordered" evidence="16">
    <location>
        <begin position="1450"/>
        <end position="1648"/>
    </location>
</feature>
<protein>
    <recommendedName>
        <fullName evidence="12">AMP deaminase 2</fullName>
        <ecNumber evidence="4">3.5.4.6</ecNumber>
    </recommendedName>
    <alternativeName>
        <fullName evidence="13">AMP deaminase isoform L</fullName>
    </alternativeName>
</protein>
<evidence type="ECO:0000256" key="14">
    <source>
        <dbReference type="PROSITE-ProRule" id="PRU00283"/>
    </source>
</evidence>
<keyword evidence="20" id="KW-1185">Reference proteome</keyword>
<dbReference type="InterPro" id="IPR006650">
    <property type="entry name" value="A/AMP_deam_AS"/>
</dbReference>
<dbReference type="PRINTS" id="PR00380">
    <property type="entry name" value="KINESINHEAVY"/>
</dbReference>
<dbReference type="SUPFAM" id="SSF64268">
    <property type="entry name" value="PX domain"/>
    <property type="match status" value="1"/>
</dbReference>
<evidence type="ECO:0000259" key="18">
    <source>
        <dbReference type="PROSITE" id="PS50195"/>
    </source>
</evidence>
<comment type="similarity">
    <text evidence="3">Belongs to the metallo-dependent hydrolases superfamily. Adenosine and AMP deaminases family.</text>
</comment>
<reference evidence="19" key="2">
    <citation type="submission" date="2021-08" db="EMBL/GenBank/DDBJ databases">
        <authorList>
            <person name="Eriksson T."/>
        </authorList>
    </citation>
    <scope>NUCLEOTIDE SEQUENCE</scope>
    <source>
        <strain evidence="19">Stoneville</strain>
        <tissue evidence="19">Whole head</tissue>
    </source>
</reference>
<dbReference type="FunFam" id="3.40.850.10:FF:000167">
    <property type="entry name" value="Uncharacterized protein"/>
    <property type="match status" value="1"/>
</dbReference>
<dbReference type="PROSITE" id="PS50067">
    <property type="entry name" value="KINESIN_MOTOR_2"/>
    <property type="match status" value="1"/>
</dbReference>
<feature type="compositionally biased region" description="Basic and acidic residues" evidence="16">
    <location>
        <begin position="1990"/>
        <end position="2004"/>
    </location>
</feature>
<dbReference type="NCBIfam" id="TIGR01429">
    <property type="entry name" value="AMP_deaminase"/>
    <property type="match status" value="1"/>
</dbReference>
<evidence type="ECO:0000313" key="19">
    <source>
        <dbReference type="EMBL" id="KAH0811718.1"/>
    </source>
</evidence>
<comment type="caution">
    <text evidence="19">The sequence shown here is derived from an EMBL/GenBank/DDBJ whole genome shotgun (WGS) entry which is preliminary data.</text>
</comment>
<dbReference type="Gene3D" id="2.180.10.10">
    <property type="entry name" value="RHS repeat-associated core"/>
    <property type="match status" value="1"/>
</dbReference>
<dbReference type="GO" id="GO:0032264">
    <property type="term" value="P:IMP salvage"/>
    <property type="evidence" value="ECO:0007669"/>
    <property type="project" value="UniProtKB-UniPathway"/>
</dbReference>
<dbReference type="GO" id="GO:0005829">
    <property type="term" value="C:cytosol"/>
    <property type="evidence" value="ECO:0007669"/>
    <property type="project" value="TreeGrafter"/>
</dbReference>
<dbReference type="GO" id="GO:0008017">
    <property type="term" value="F:microtubule binding"/>
    <property type="evidence" value="ECO:0007669"/>
    <property type="project" value="InterPro"/>
</dbReference>
<name>A0A8J6LA34_TENMO</name>
<feature type="region of interest" description="Disordered" evidence="16">
    <location>
        <begin position="1803"/>
        <end position="1843"/>
    </location>
</feature>
<dbReference type="PANTHER" id="PTHR11359:SF0">
    <property type="entry name" value="AMP DEAMINASE"/>
    <property type="match status" value="1"/>
</dbReference>
<dbReference type="Gene3D" id="3.20.20.140">
    <property type="entry name" value="Metal-dependent hydrolases"/>
    <property type="match status" value="1"/>
</dbReference>
<dbReference type="PROSITE" id="PS00485">
    <property type="entry name" value="A_DEAMINASE"/>
    <property type="match status" value="1"/>
</dbReference>
<comment type="cofactor">
    <cofactor evidence="1">
        <name>Zn(2+)</name>
        <dbReference type="ChEBI" id="CHEBI:29105"/>
    </cofactor>
</comment>
<keyword evidence="10" id="KW-0546">Nucleotide metabolism</keyword>
<organism evidence="19 20">
    <name type="scientific">Tenebrio molitor</name>
    <name type="common">Yellow mealworm beetle</name>
    <dbReference type="NCBI Taxonomy" id="7067"/>
    <lineage>
        <taxon>Eukaryota</taxon>
        <taxon>Metazoa</taxon>
        <taxon>Ecdysozoa</taxon>
        <taxon>Arthropoda</taxon>
        <taxon>Hexapoda</taxon>
        <taxon>Insecta</taxon>
        <taxon>Pterygota</taxon>
        <taxon>Neoptera</taxon>
        <taxon>Endopterygota</taxon>
        <taxon>Coleoptera</taxon>
        <taxon>Polyphaga</taxon>
        <taxon>Cucujiformia</taxon>
        <taxon>Tenebrionidae</taxon>
        <taxon>Tenebrio</taxon>
    </lineage>
</organism>
<comment type="pathway">
    <text evidence="2">Purine metabolism; IMP biosynthesis via salvage pathway; IMP from AMP: step 1/1.</text>
</comment>
<dbReference type="GO" id="GO:0046033">
    <property type="term" value="P:AMP metabolic process"/>
    <property type="evidence" value="ECO:0007669"/>
    <property type="project" value="TreeGrafter"/>
</dbReference>
<dbReference type="PANTHER" id="PTHR11359">
    <property type="entry name" value="AMP DEAMINASE"/>
    <property type="match status" value="1"/>
</dbReference>
<dbReference type="InterPro" id="IPR027417">
    <property type="entry name" value="P-loop_NTPase"/>
</dbReference>
<dbReference type="GO" id="GO:0003777">
    <property type="term" value="F:microtubule motor activity"/>
    <property type="evidence" value="ECO:0007669"/>
    <property type="project" value="InterPro"/>
</dbReference>
<dbReference type="GO" id="GO:0007018">
    <property type="term" value="P:microtubule-based movement"/>
    <property type="evidence" value="ECO:0007669"/>
    <property type="project" value="InterPro"/>
</dbReference>
<feature type="coiled-coil region" evidence="15">
    <location>
        <begin position="643"/>
        <end position="670"/>
    </location>
</feature>
<dbReference type="InterPro" id="IPR001683">
    <property type="entry name" value="PX_dom"/>
</dbReference>
<evidence type="ECO:0000256" key="2">
    <source>
        <dbReference type="ARBA" id="ARBA00004955"/>
    </source>
</evidence>
<dbReference type="FunFam" id="3.30.1520.10:FF:000044">
    <property type="entry name" value="Kinesin-like protein KIF16B"/>
    <property type="match status" value="1"/>
</dbReference>
<keyword evidence="7" id="KW-0378">Hydrolase</keyword>
<evidence type="ECO:0000256" key="3">
    <source>
        <dbReference type="ARBA" id="ARBA00006676"/>
    </source>
</evidence>
<dbReference type="Pfam" id="PF00225">
    <property type="entry name" value="Kinesin"/>
    <property type="match status" value="1"/>
</dbReference>
<dbReference type="InterPro" id="IPR019821">
    <property type="entry name" value="Kinesin_motor_CS"/>
</dbReference>
<keyword evidence="8" id="KW-0862">Zinc</keyword>
<comment type="caution">
    <text evidence="14">Lacks conserved residue(s) required for the propagation of feature annotation.</text>
</comment>
<evidence type="ECO:0000256" key="9">
    <source>
        <dbReference type="ARBA" id="ARBA00022840"/>
    </source>
</evidence>
<feature type="domain" description="PX" evidence="18">
    <location>
        <begin position="883"/>
        <end position="1013"/>
    </location>
</feature>
<keyword evidence="6" id="KW-0547">Nucleotide-binding</keyword>
<evidence type="ECO:0000256" key="13">
    <source>
        <dbReference type="ARBA" id="ARBA00079810"/>
    </source>
</evidence>
<feature type="compositionally biased region" description="Low complexity" evidence="16">
    <location>
        <begin position="2006"/>
        <end position="2021"/>
    </location>
</feature>
<dbReference type="SMART" id="SM00129">
    <property type="entry name" value="KISc"/>
    <property type="match status" value="1"/>
</dbReference>
<dbReference type="UniPathway" id="UPA00591">
    <property type="reaction ID" value="UER00663"/>
</dbReference>
<evidence type="ECO:0000259" key="17">
    <source>
        <dbReference type="PROSITE" id="PS50067"/>
    </source>
</evidence>
<feature type="coiled-coil region" evidence="15">
    <location>
        <begin position="256"/>
        <end position="295"/>
    </location>
</feature>
<keyword evidence="5" id="KW-0479">Metal-binding</keyword>
<evidence type="ECO:0000256" key="15">
    <source>
        <dbReference type="SAM" id="Coils"/>
    </source>
</evidence>
<feature type="compositionally biased region" description="Basic and acidic residues" evidence="16">
    <location>
        <begin position="1104"/>
        <end position="1123"/>
    </location>
</feature>
<evidence type="ECO:0000256" key="5">
    <source>
        <dbReference type="ARBA" id="ARBA00022723"/>
    </source>
</evidence>
<evidence type="ECO:0000256" key="12">
    <source>
        <dbReference type="ARBA" id="ARBA00068747"/>
    </source>
</evidence>
<feature type="region of interest" description="Disordered" evidence="16">
    <location>
        <begin position="1104"/>
        <end position="1125"/>
    </location>
</feature>
<dbReference type="FunFam" id="3.20.20.140:FF:000035">
    <property type="entry name" value="Probable amp deaminase"/>
    <property type="match status" value="1"/>
</dbReference>
<dbReference type="GO" id="GO:0035091">
    <property type="term" value="F:phosphatidylinositol binding"/>
    <property type="evidence" value="ECO:0007669"/>
    <property type="project" value="InterPro"/>
</dbReference>
<dbReference type="EC" id="3.5.4.6" evidence="4"/>
<dbReference type="Proteomes" id="UP000719412">
    <property type="component" value="Unassembled WGS sequence"/>
</dbReference>
<evidence type="ECO:0000256" key="16">
    <source>
        <dbReference type="SAM" id="MobiDB-lite"/>
    </source>
</evidence>
<dbReference type="Gene3D" id="3.30.1520.10">
    <property type="entry name" value="Phox-like domain"/>
    <property type="match status" value="1"/>
</dbReference>
<dbReference type="InterPro" id="IPR001752">
    <property type="entry name" value="Kinesin_motor_dom"/>
</dbReference>
<feature type="compositionally biased region" description="Polar residues" evidence="16">
    <location>
        <begin position="1814"/>
        <end position="1825"/>
    </location>
</feature>
<dbReference type="Gene3D" id="4.10.800.20">
    <property type="match status" value="1"/>
</dbReference>
<dbReference type="InterPro" id="IPR006329">
    <property type="entry name" value="AMPD"/>
</dbReference>
<keyword evidence="15" id="KW-0175">Coiled coil</keyword>
<feature type="domain" description="Kinesin motor" evidence="17">
    <location>
        <begin position="1"/>
        <end position="241"/>
    </location>
</feature>
<comment type="similarity">
    <text evidence="14">Belongs to the TRAFAC class myosin-kinesin ATPase superfamily. Kinesin family.</text>
</comment>
<evidence type="ECO:0000256" key="7">
    <source>
        <dbReference type="ARBA" id="ARBA00022801"/>
    </source>
</evidence>
<dbReference type="CDD" id="cd01319">
    <property type="entry name" value="AMPD"/>
    <property type="match status" value="1"/>
</dbReference>
<dbReference type="SUPFAM" id="SSF51556">
    <property type="entry name" value="Metallo-dependent hydrolases"/>
    <property type="match status" value="1"/>
</dbReference>
<dbReference type="GO" id="GO:0046872">
    <property type="term" value="F:metal ion binding"/>
    <property type="evidence" value="ECO:0007669"/>
    <property type="project" value="UniProtKB-KW"/>
</dbReference>
<comment type="function">
    <text evidence="11">AMP deaminase plays a critical role in energy metabolism. Catalyzes the deamination of AMP to IMP and plays an important role in the purine nucleotide cycle.</text>
</comment>
<feature type="compositionally biased region" description="Polar residues" evidence="16">
    <location>
        <begin position="1600"/>
        <end position="1631"/>
    </location>
</feature>
<dbReference type="PROSITE" id="PS00411">
    <property type="entry name" value="KINESIN_MOTOR_1"/>
    <property type="match status" value="1"/>
</dbReference>
<feature type="compositionally biased region" description="Basic and acidic residues" evidence="16">
    <location>
        <begin position="1827"/>
        <end position="1843"/>
    </location>
</feature>